<gene>
    <name evidence="1" type="ORF">CRENBAI_009177</name>
</gene>
<keyword evidence="2" id="KW-1185">Reference proteome</keyword>
<accession>A0AAV9SKP9</accession>
<reference evidence="1 2" key="1">
    <citation type="submission" date="2021-06" db="EMBL/GenBank/DDBJ databases">
        <authorList>
            <person name="Palmer J.M."/>
        </authorList>
    </citation>
    <scope>NUCLEOTIDE SEQUENCE [LARGE SCALE GENOMIC DNA]</scope>
    <source>
        <strain evidence="1 2">MEX-2019</strain>
        <tissue evidence="1">Muscle</tissue>
    </source>
</reference>
<dbReference type="Proteomes" id="UP001311232">
    <property type="component" value="Unassembled WGS sequence"/>
</dbReference>
<proteinExistence type="predicted"/>
<name>A0AAV9SKP9_9TELE</name>
<protein>
    <submittedName>
        <fullName evidence="1">Uncharacterized protein</fullName>
    </submittedName>
</protein>
<dbReference type="AlphaFoldDB" id="A0AAV9SKP9"/>
<evidence type="ECO:0000313" key="2">
    <source>
        <dbReference type="Proteomes" id="UP001311232"/>
    </source>
</evidence>
<dbReference type="EMBL" id="JAHHUM010000290">
    <property type="protein sequence ID" value="KAK5621919.1"/>
    <property type="molecule type" value="Genomic_DNA"/>
</dbReference>
<evidence type="ECO:0000313" key="1">
    <source>
        <dbReference type="EMBL" id="KAK5621919.1"/>
    </source>
</evidence>
<sequence>MDLVSWSLNAIDQIFSTGSRGKGEPSCPDGTFFSGYTMDSWQKVRGYLAYRDTGKTWAAVLAIARLPGLCEEICRAINTQPEMLREQNRKLDVILQDRRLAAVPGLRGEMR</sequence>
<comment type="caution">
    <text evidence="1">The sequence shown here is derived from an EMBL/GenBank/DDBJ whole genome shotgun (WGS) entry which is preliminary data.</text>
</comment>
<organism evidence="1 2">
    <name type="scientific">Crenichthys baileyi</name>
    <name type="common">White River springfish</name>
    <dbReference type="NCBI Taxonomy" id="28760"/>
    <lineage>
        <taxon>Eukaryota</taxon>
        <taxon>Metazoa</taxon>
        <taxon>Chordata</taxon>
        <taxon>Craniata</taxon>
        <taxon>Vertebrata</taxon>
        <taxon>Euteleostomi</taxon>
        <taxon>Actinopterygii</taxon>
        <taxon>Neopterygii</taxon>
        <taxon>Teleostei</taxon>
        <taxon>Neoteleostei</taxon>
        <taxon>Acanthomorphata</taxon>
        <taxon>Ovalentaria</taxon>
        <taxon>Atherinomorphae</taxon>
        <taxon>Cyprinodontiformes</taxon>
        <taxon>Goodeidae</taxon>
        <taxon>Crenichthys</taxon>
    </lineage>
</organism>